<dbReference type="Pfam" id="PF00149">
    <property type="entry name" value="Metallophos"/>
    <property type="match status" value="1"/>
</dbReference>
<dbReference type="GO" id="GO:0016787">
    <property type="term" value="F:hydrolase activity"/>
    <property type="evidence" value="ECO:0007669"/>
    <property type="project" value="UniProtKB-KW"/>
</dbReference>
<evidence type="ECO:0000256" key="4">
    <source>
        <dbReference type="ARBA" id="ARBA00025742"/>
    </source>
</evidence>
<dbReference type="Gene3D" id="3.60.21.10">
    <property type="match status" value="1"/>
</dbReference>
<dbReference type="SUPFAM" id="SSF56300">
    <property type="entry name" value="Metallo-dependent phosphatases"/>
    <property type="match status" value="1"/>
</dbReference>
<sequence length="295" mass="32171">MSDSCSDIVHLAHLSDVHLPPPPRIAARDLINKRILSLMLWNARRRHVHLASLGDAVVADIASCKPDVIAVTGDLTNFGLPVEIESGARWLAGLPAPSVIVPGNHDRMTNLPWADGLAQWAPWMAASPGQFPYVRRVGPVCLIGVNSAIASPPFMAYGRVGQRQGERLHAILSRTRGSYRVVLIHHPPRAGLVKPRKSLLDSYKISGILQSAGAEMVLHGHSHDATMTTVPGTDIPLIGVASSSLRSSLPLRQAGWNDFSISPISKGWDVTLIRRQIDAEGRHNVLSEHRWQRHS</sequence>
<dbReference type="EMBL" id="CATKSH010000037">
    <property type="protein sequence ID" value="CAI9122200.1"/>
    <property type="molecule type" value="Genomic_DNA"/>
</dbReference>
<keyword evidence="7" id="KW-1185">Reference proteome</keyword>
<dbReference type="AlphaFoldDB" id="A0AA35Y331"/>
<dbReference type="InterPro" id="IPR004843">
    <property type="entry name" value="Calcineurin-like_PHP"/>
</dbReference>
<dbReference type="Proteomes" id="UP001176960">
    <property type="component" value="Unassembled WGS sequence"/>
</dbReference>
<keyword evidence="1" id="KW-0479">Metal-binding</keyword>
<accession>A0AA35Y331</accession>
<keyword evidence="3" id="KW-0408">Iron</keyword>
<evidence type="ECO:0000313" key="6">
    <source>
        <dbReference type="EMBL" id="CAI9122200.1"/>
    </source>
</evidence>
<proteinExistence type="inferred from homology"/>
<dbReference type="PANTHER" id="PTHR42988:SF2">
    <property type="entry name" value="CYCLIC NUCLEOTIDE PHOSPHODIESTERASE CBUA0032-RELATED"/>
    <property type="match status" value="1"/>
</dbReference>
<name>A0AA35Y331_9PROT</name>
<dbReference type="GO" id="GO:0046872">
    <property type="term" value="F:metal ion binding"/>
    <property type="evidence" value="ECO:0007669"/>
    <property type="project" value="UniProtKB-KW"/>
</dbReference>
<reference evidence="6" key="1">
    <citation type="submission" date="2023-03" db="EMBL/GenBank/DDBJ databases">
        <authorList>
            <person name="Cleenwerck I."/>
        </authorList>
    </citation>
    <scope>NUCLEOTIDE SEQUENCE</scope>
    <source>
        <strain evidence="6">LMG 32879</strain>
    </source>
</reference>
<dbReference type="PANTHER" id="PTHR42988">
    <property type="entry name" value="PHOSPHOHYDROLASE"/>
    <property type="match status" value="1"/>
</dbReference>
<evidence type="ECO:0000259" key="5">
    <source>
        <dbReference type="Pfam" id="PF00149"/>
    </source>
</evidence>
<evidence type="ECO:0000256" key="1">
    <source>
        <dbReference type="ARBA" id="ARBA00022723"/>
    </source>
</evidence>
<dbReference type="InterPro" id="IPR029052">
    <property type="entry name" value="Metallo-depent_PP-like"/>
</dbReference>
<organism evidence="6 7">
    <name type="scientific">Brytella acorum</name>
    <dbReference type="NCBI Taxonomy" id="2959299"/>
    <lineage>
        <taxon>Bacteria</taxon>
        <taxon>Pseudomonadati</taxon>
        <taxon>Pseudomonadota</taxon>
        <taxon>Alphaproteobacteria</taxon>
        <taxon>Acetobacterales</taxon>
        <taxon>Acetobacteraceae</taxon>
        <taxon>Brytella</taxon>
    </lineage>
</organism>
<gene>
    <name evidence="6" type="ORF">LMG32879_003060</name>
</gene>
<dbReference type="RefSeq" id="WP_289841124.1">
    <property type="nucleotide sequence ID" value="NZ_CATKSH010000037.1"/>
</dbReference>
<protein>
    <submittedName>
        <fullName evidence="6">Metallophosphoesterase</fullName>
    </submittedName>
</protein>
<comment type="caution">
    <text evidence="6">The sequence shown here is derived from an EMBL/GenBank/DDBJ whole genome shotgun (WGS) entry which is preliminary data.</text>
</comment>
<dbReference type="InterPro" id="IPR050884">
    <property type="entry name" value="CNP_phosphodiesterase-III"/>
</dbReference>
<feature type="domain" description="Calcineurin-like phosphoesterase" evidence="5">
    <location>
        <begin position="11"/>
        <end position="224"/>
    </location>
</feature>
<evidence type="ECO:0000256" key="2">
    <source>
        <dbReference type="ARBA" id="ARBA00022801"/>
    </source>
</evidence>
<keyword evidence="2" id="KW-0378">Hydrolase</keyword>
<evidence type="ECO:0000256" key="3">
    <source>
        <dbReference type="ARBA" id="ARBA00023004"/>
    </source>
</evidence>
<comment type="similarity">
    <text evidence="4">Belongs to the cyclic nucleotide phosphodiesterase class-III family.</text>
</comment>
<evidence type="ECO:0000313" key="7">
    <source>
        <dbReference type="Proteomes" id="UP001176960"/>
    </source>
</evidence>